<gene>
    <name evidence="2" type="ORF">RM479_03650</name>
</gene>
<reference evidence="3" key="1">
    <citation type="submission" date="2023-07" db="EMBL/GenBank/DDBJ databases">
        <title>30 novel species of actinomycetes from the DSMZ collection.</title>
        <authorList>
            <person name="Nouioui I."/>
        </authorList>
    </citation>
    <scope>NUCLEOTIDE SEQUENCE [LARGE SCALE GENOMIC DNA]</scope>
    <source>
        <strain evidence="3">DSM 44743</strain>
    </source>
</reference>
<accession>A0ABU2M4E0</accession>
<dbReference type="PANTHER" id="PTHR43668">
    <property type="entry name" value="ALLANTOINASE"/>
    <property type="match status" value="1"/>
</dbReference>
<name>A0ABU2M4E0_9ACTN</name>
<protein>
    <submittedName>
        <fullName evidence="2">Amidohydrolase family protein</fullName>
    </submittedName>
</protein>
<dbReference type="InterPro" id="IPR050138">
    <property type="entry name" value="DHOase/Allantoinase_Hydrolase"/>
</dbReference>
<keyword evidence="3" id="KW-1185">Reference proteome</keyword>
<comment type="caution">
    <text evidence="2">The sequence shown here is derived from an EMBL/GenBank/DDBJ whole genome shotgun (WGS) entry which is preliminary data.</text>
</comment>
<dbReference type="PANTHER" id="PTHR43668:SF2">
    <property type="entry name" value="ALLANTOINASE"/>
    <property type="match status" value="1"/>
</dbReference>
<proteinExistence type="predicted"/>
<dbReference type="InterPro" id="IPR006680">
    <property type="entry name" value="Amidohydro-rel"/>
</dbReference>
<evidence type="ECO:0000313" key="2">
    <source>
        <dbReference type="EMBL" id="MDT0327499.1"/>
    </source>
</evidence>
<organism evidence="2 3">
    <name type="scientific">Nocardiopsis lambiniae</name>
    <dbReference type="NCBI Taxonomy" id="3075539"/>
    <lineage>
        <taxon>Bacteria</taxon>
        <taxon>Bacillati</taxon>
        <taxon>Actinomycetota</taxon>
        <taxon>Actinomycetes</taxon>
        <taxon>Streptosporangiales</taxon>
        <taxon>Nocardiopsidaceae</taxon>
        <taxon>Nocardiopsis</taxon>
    </lineage>
</organism>
<dbReference type="EMBL" id="JAVREP010000001">
    <property type="protein sequence ID" value="MDT0327499.1"/>
    <property type="molecule type" value="Genomic_DNA"/>
</dbReference>
<evidence type="ECO:0000313" key="3">
    <source>
        <dbReference type="Proteomes" id="UP001183390"/>
    </source>
</evidence>
<dbReference type="SUPFAM" id="SSF51556">
    <property type="entry name" value="Metallo-dependent hydrolases"/>
    <property type="match status" value="1"/>
</dbReference>
<dbReference type="SUPFAM" id="SSF51338">
    <property type="entry name" value="Composite domain of metallo-dependent hydrolases"/>
    <property type="match status" value="1"/>
</dbReference>
<dbReference type="InterPro" id="IPR011059">
    <property type="entry name" value="Metal-dep_hydrolase_composite"/>
</dbReference>
<dbReference type="RefSeq" id="WP_311510263.1">
    <property type="nucleotide sequence ID" value="NZ_JAVREP010000001.1"/>
</dbReference>
<dbReference type="Proteomes" id="UP001183390">
    <property type="component" value="Unassembled WGS sequence"/>
</dbReference>
<evidence type="ECO:0000259" key="1">
    <source>
        <dbReference type="Pfam" id="PF01979"/>
    </source>
</evidence>
<feature type="domain" description="Amidohydrolase-related" evidence="1">
    <location>
        <begin position="67"/>
        <end position="398"/>
    </location>
</feature>
<dbReference type="InterPro" id="IPR032466">
    <property type="entry name" value="Metal_Hydrolase"/>
</dbReference>
<dbReference type="Pfam" id="PF01979">
    <property type="entry name" value="Amidohydro_1"/>
    <property type="match status" value="1"/>
</dbReference>
<sequence length="413" mass="42763">MTDFESVIRSRRTVTPDGVVPAAVGIRGGRIEAVAGPEVRWSAREEVDLGETALLPGAVDVGTGVHDPGRELSGSYRAAATAALRGGVTTLVVSPAPARPAMICADDLQVHRRAAAGVPVSLFFLGGVTPGSGSLDLADLRAAGALAFQCSLSDGGAPDMAALDDSWLRKAMAELTALDAILLVHAEDAGELGTPPVSAEQRPPRAERRGLERVISAARSVGTRTHVLPFTAAECAALVSAAGSIGVRLSAQTCPHYLCLPTEVLPPGSPAHACRPPLRSDANRKALWSALLEEGSAITTISSGHLPAHGLHTLEWSLSALWTAARRRGAGLDLLTRWTALAPAELLGLAGKGRIAEGCDADLVAFAPERPVSVSKVDRSPYAGRELTGEVGPVWVSGLRTSPNTGVPPHTWA</sequence>
<dbReference type="Gene3D" id="3.20.20.140">
    <property type="entry name" value="Metal-dependent hydrolases"/>
    <property type="match status" value="1"/>
</dbReference>